<evidence type="ECO:0000313" key="2">
    <source>
        <dbReference type="EMBL" id="CAL55147.1"/>
    </source>
</evidence>
<sequence>MSTNGGDAETRETLRLLQAQIRAQAREIARLQREVVECHRERDVLAGKVLKPLNERFKDNVRDLIKDTTWFKLNSVEETIEVNTYESTTEAEFELAGAASKMEAKFPDLKAAKITTREDIGCVGFELKSRPFMGELMQVKARVHLEKLLGIAKAPTLALRPTPPFPWGRKTKWNPALESAVDIDGVAINAKYTMVNESVSVDHLDFDVSTTHEEHGRLSVERISRHTVEEEELDIDGDNGCWRLGWAQRKGEYDLAAKLTTDKGMELEVSARRHFAKHFNGAALGRVGTQKRELEFQVGYEFTEELKGWEVVARSVLTPNGLQNPTFRLNHAWEF</sequence>
<dbReference type="GeneID" id="9837346"/>
<keyword evidence="4" id="KW-1185">Reference proteome</keyword>
<dbReference type="RefSeq" id="XP_003080979.1">
    <property type="nucleotide sequence ID" value="XM_003080931.1"/>
</dbReference>
<dbReference type="OMA" id="INAKYTM"/>
<organism evidence="2 4">
    <name type="scientific">Ostreococcus tauri</name>
    <name type="common">Marine green alga</name>
    <dbReference type="NCBI Taxonomy" id="70448"/>
    <lineage>
        <taxon>Eukaryota</taxon>
        <taxon>Viridiplantae</taxon>
        <taxon>Chlorophyta</taxon>
        <taxon>Mamiellophyceae</taxon>
        <taxon>Mamiellales</taxon>
        <taxon>Bathycoccaceae</taxon>
        <taxon>Ostreococcus</taxon>
    </lineage>
</organism>
<dbReference type="Proteomes" id="UP000009170">
    <property type="component" value="Unassembled WGS sequence"/>
</dbReference>
<dbReference type="EMBL" id="KZ155780">
    <property type="protein sequence ID" value="OUS47156.1"/>
    <property type="molecule type" value="Genomic_DNA"/>
</dbReference>
<reference evidence="3" key="3">
    <citation type="submission" date="2017-04" db="EMBL/GenBank/DDBJ databases">
        <title>Population genomics of picophytoplankton unveils novel chromosome hypervariability.</title>
        <authorList>
            <consortium name="DOE Joint Genome Institute"/>
            <person name="Blanc-Mathieu R."/>
            <person name="Krasovec M."/>
            <person name="Hebrard M."/>
            <person name="Yau S."/>
            <person name="Desgranges E."/>
            <person name="Martin J."/>
            <person name="Schackwitz W."/>
            <person name="Kuo A."/>
            <person name="Salin G."/>
            <person name="Donnadieu C."/>
            <person name="Desdevises Y."/>
            <person name="Sanchez-Ferandin S."/>
            <person name="Moreau H."/>
            <person name="Rivals E."/>
            <person name="Grigoriev I.V."/>
            <person name="Grimsley N."/>
            <person name="Eyre-Walker A."/>
            <person name="Piganeau G."/>
        </authorList>
    </citation>
    <scope>NUCLEOTIDE SEQUENCE [LARGE SCALE GENOMIC DNA]</scope>
    <source>
        <strain evidence="3">RCC 1115</strain>
    </source>
</reference>
<evidence type="ECO:0000256" key="1">
    <source>
        <dbReference type="SAM" id="Coils"/>
    </source>
</evidence>
<dbReference type="AlphaFoldDB" id="Q012N3"/>
<reference evidence="2 4" key="1">
    <citation type="journal article" date="2006" name="Proc. Natl. Acad. Sci. U.S.A.">
        <title>Genome analysis of the smallest free-living eukaryote Ostreococcus tauri unveils many unique features.</title>
        <authorList>
            <person name="Derelle E."/>
            <person name="Ferraz C."/>
            <person name="Rombauts S."/>
            <person name="Rouze P."/>
            <person name="Worden A.Z."/>
            <person name="Robbens S."/>
            <person name="Partensky F."/>
            <person name="Degroeve S."/>
            <person name="Echeynie S."/>
            <person name="Cooke R."/>
            <person name="Saeys Y."/>
            <person name="Wuyts J."/>
            <person name="Jabbari K."/>
            <person name="Bowler C."/>
            <person name="Panaud O."/>
            <person name="Piegu B."/>
            <person name="Ball S.G."/>
            <person name="Ral J.-P."/>
            <person name="Bouget F.-Y."/>
            <person name="Piganeau G."/>
            <person name="De Baets B."/>
            <person name="Picard A."/>
            <person name="Delseny M."/>
            <person name="Demaille J."/>
            <person name="Van de Peer Y."/>
            <person name="Moreau H."/>
        </authorList>
    </citation>
    <scope>NUCLEOTIDE SEQUENCE [LARGE SCALE GENOMIC DNA]</scope>
    <source>
        <strain evidence="2 4">OTTH0595</strain>
    </source>
</reference>
<accession>A0A1Y5ICB9</accession>
<evidence type="ECO:0000313" key="4">
    <source>
        <dbReference type="Proteomes" id="UP000009170"/>
    </source>
</evidence>
<proteinExistence type="predicted"/>
<dbReference type="EMBL" id="CAID01000008">
    <property type="protein sequence ID" value="CAL55147.1"/>
    <property type="molecule type" value="Genomic_DNA"/>
</dbReference>
<protein>
    <submittedName>
        <fullName evidence="2">Unnamed product</fullName>
    </submittedName>
</protein>
<accession>Q012N3</accession>
<feature type="coiled-coil region" evidence="1">
    <location>
        <begin position="14"/>
        <end position="41"/>
    </location>
</feature>
<keyword evidence="1" id="KW-0175">Coiled coil</keyword>
<accession>A0A454XPJ9</accession>
<reference evidence="2" key="2">
    <citation type="journal article" date="2014" name="BMC Genomics">
        <title>An improved genome of the model marine alga Ostreococcus tauri unfolds by assessing Illumina de novo assemblies.</title>
        <authorList>
            <person name="Blanc-Mathieu R."/>
            <person name="Verhelst B."/>
            <person name="Derelle E."/>
            <person name="Rombauts S."/>
            <person name="Bouget F.Y."/>
            <person name="Carre I."/>
            <person name="Chateau A."/>
            <person name="Eyre-Walker A."/>
            <person name="Grimsley N."/>
            <person name="Moreau H."/>
            <person name="Piegu B."/>
            <person name="Rivals E."/>
            <person name="Schackwitz W."/>
            <person name="Van de Peer Y."/>
            <person name="Piganeau G."/>
        </authorList>
    </citation>
    <scope>NUCLEOTIDE SEQUENCE</scope>
    <source>
        <strain evidence="2">RCC4221</strain>
    </source>
</reference>
<dbReference type="OrthoDB" id="495775at2759"/>
<dbReference type="Proteomes" id="UP000195557">
    <property type="component" value="Unassembled WGS sequence"/>
</dbReference>
<evidence type="ECO:0000313" key="3">
    <source>
        <dbReference type="EMBL" id="OUS47156.1"/>
    </source>
</evidence>
<dbReference type="KEGG" id="ota:OT_ostta08g04200"/>
<gene>
    <name evidence="3" type="ORF">BE221DRAFT_191706</name>
    <name evidence="2" type="ORF">OT_ostta08g04200</name>
</gene>
<dbReference type="InParanoid" id="Q012N3"/>
<name>Q012N3_OSTTA</name>